<evidence type="ECO:0000256" key="1">
    <source>
        <dbReference type="SAM" id="SignalP"/>
    </source>
</evidence>
<accession>A0A2K8Z4W3</accession>
<sequence length="146" mass="15772">MKSRVIFASLVLGLGLVITQANAATTTNTDDSPAATKPASAMLVNGSQKQFAAYIGQNVAKFAQTTNWQNFMSVVSLYNQSPSAVLNISPADRAKFNEAATQLTNTLAKQKGANASHWMNQADHTTRLINFLWNTNQPTVEAIDIQ</sequence>
<feature type="signal peptide" evidence="1">
    <location>
        <begin position="1"/>
        <end position="23"/>
    </location>
</feature>
<gene>
    <name evidence="2" type="ORF">CWM47_25485</name>
</gene>
<proteinExistence type="predicted"/>
<evidence type="ECO:0000313" key="3">
    <source>
        <dbReference type="Proteomes" id="UP000232883"/>
    </source>
</evidence>
<evidence type="ECO:0000313" key="2">
    <source>
        <dbReference type="EMBL" id="AUD04901.1"/>
    </source>
</evidence>
<dbReference type="Proteomes" id="UP000232883">
    <property type="component" value="Chromosome"/>
</dbReference>
<dbReference type="AlphaFoldDB" id="A0A2K8Z4W3"/>
<dbReference type="OrthoDB" id="950681at2"/>
<name>A0A2K8Z4W3_9BACT</name>
<protein>
    <submittedName>
        <fullName evidence="2">Uncharacterized protein</fullName>
    </submittedName>
</protein>
<dbReference type="EMBL" id="CP025096">
    <property type="protein sequence ID" value="AUD04901.1"/>
    <property type="molecule type" value="Genomic_DNA"/>
</dbReference>
<dbReference type="KEGG" id="spir:CWM47_25485"/>
<keyword evidence="1" id="KW-0732">Signal</keyword>
<reference evidence="2 3" key="1">
    <citation type="submission" date="2017-11" db="EMBL/GenBank/DDBJ databases">
        <title>Taxonomic description and genome sequences of Spirosoma HA7 sp. nov., isolated from pollen microhabitat of Corylus avellana.</title>
        <authorList>
            <person name="Ambika Manirajan B."/>
            <person name="Suarez C."/>
            <person name="Ratering S."/>
            <person name="Geissler-Plaum R."/>
            <person name="Cardinale M."/>
            <person name="Sylvia S."/>
        </authorList>
    </citation>
    <scope>NUCLEOTIDE SEQUENCE [LARGE SCALE GENOMIC DNA]</scope>
    <source>
        <strain evidence="2 3">HA7</strain>
    </source>
</reference>
<feature type="chain" id="PRO_5014616597" evidence="1">
    <location>
        <begin position="24"/>
        <end position="146"/>
    </location>
</feature>
<organism evidence="2 3">
    <name type="scientific">Spirosoma pollinicola</name>
    <dbReference type="NCBI Taxonomy" id="2057025"/>
    <lineage>
        <taxon>Bacteria</taxon>
        <taxon>Pseudomonadati</taxon>
        <taxon>Bacteroidota</taxon>
        <taxon>Cytophagia</taxon>
        <taxon>Cytophagales</taxon>
        <taxon>Cytophagaceae</taxon>
        <taxon>Spirosoma</taxon>
    </lineage>
</organism>
<dbReference type="RefSeq" id="WP_100991183.1">
    <property type="nucleotide sequence ID" value="NZ_CP025096.1"/>
</dbReference>
<keyword evidence="3" id="KW-1185">Reference proteome</keyword>